<evidence type="ECO:0000256" key="5">
    <source>
        <dbReference type="ARBA" id="ARBA00022519"/>
    </source>
</evidence>
<dbReference type="GO" id="GO:0055085">
    <property type="term" value="P:transmembrane transport"/>
    <property type="evidence" value="ECO:0007669"/>
    <property type="project" value="InterPro"/>
</dbReference>
<protein>
    <recommendedName>
        <fullName evidence="12">TonB C-terminal domain-containing protein</fullName>
    </recommendedName>
</protein>
<dbReference type="AlphaFoldDB" id="A0A0F9TYJ0"/>
<keyword evidence="9 11" id="KW-0472">Membrane</keyword>
<evidence type="ECO:0000256" key="2">
    <source>
        <dbReference type="ARBA" id="ARBA00006555"/>
    </source>
</evidence>
<evidence type="ECO:0000256" key="3">
    <source>
        <dbReference type="ARBA" id="ARBA00022448"/>
    </source>
</evidence>
<dbReference type="InterPro" id="IPR006260">
    <property type="entry name" value="TonB/TolA_C"/>
</dbReference>
<evidence type="ECO:0000256" key="1">
    <source>
        <dbReference type="ARBA" id="ARBA00004383"/>
    </source>
</evidence>
<comment type="subcellular location">
    <subcellularLocation>
        <location evidence="1">Cell inner membrane</location>
        <topology evidence="1">Single-pass membrane protein</topology>
        <orientation evidence="1">Periplasmic side</orientation>
    </subcellularLocation>
</comment>
<evidence type="ECO:0000256" key="7">
    <source>
        <dbReference type="ARBA" id="ARBA00022927"/>
    </source>
</evidence>
<proteinExistence type="inferred from homology"/>
<evidence type="ECO:0000256" key="10">
    <source>
        <dbReference type="SAM" id="MobiDB-lite"/>
    </source>
</evidence>
<dbReference type="InterPro" id="IPR051045">
    <property type="entry name" value="TonB-dependent_transducer"/>
</dbReference>
<keyword evidence="8 11" id="KW-1133">Transmembrane helix</keyword>
<evidence type="ECO:0000313" key="13">
    <source>
        <dbReference type="EMBL" id="KKN80037.1"/>
    </source>
</evidence>
<evidence type="ECO:0000256" key="11">
    <source>
        <dbReference type="SAM" id="Phobius"/>
    </source>
</evidence>
<keyword evidence="6 11" id="KW-0812">Transmembrane</keyword>
<feature type="region of interest" description="Disordered" evidence="10">
    <location>
        <begin position="66"/>
        <end position="90"/>
    </location>
</feature>
<gene>
    <name evidence="13" type="ORF">LCGC14_0334200</name>
</gene>
<evidence type="ECO:0000259" key="12">
    <source>
        <dbReference type="PROSITE" id="PS52015"/>
    </source>
</evidence>
<sequence length="271" mass="29006">MSFAYPASSKTGLMLGIGLSIGVHGALFALWLTQAAATEPVRDQGIQGRELIDLAEVELIMAAPETDLPDGAPAQDSQAVMESPSERIEAKASNDPLLAQVPQAPDDPELQFKIANPDQQVETEKEATEIPTEVPEETSQESAAQSVAAAPRASAGQDEQDQSAAQEQGLTDAEQAEITDWQKSLVLALNAAKDYPRRARKARAEGTVTVAFSLDQYGRIKVRQVSKSSGWPVLDKAALDIFDRLKALPAPPAAMGTGPFDLAIPISYRFR</sequence>
<dbReference type="GO" id="GO:0031992">
    <property type="term" value="F:energy transducer activity"/>
    <property type="evidence" value="ECO:0007669"/>
    <property type="project" value="TreeGrafter"/>
</dbReference>
<evidence type="ECO:0000256" key="9">
    <source>
        <dbReference type="ARBA" id="ARBA00023136"/>
    </source>
</evidence>
<accession>A0A0F9TYJ0</accession>
<reference evidence="13" key="1">
    <citation type="journal article" date="2015" name="Nature">
        <title>Complex archaea that bridge the gap between prokaryotes and eukaryotes.</title>
        <authorList>
            <person name="Spang A."/>
            <person name="Saw J.H."/>
            <person name="Jorgensen S.L."/>
            <person name="Zaremba-Niedzwiedzka K."/>
            <person name="Martijn J."/>
            <person name="Lind A.E."/>
            <person name="van Eijk R."/>
            <person name="Schleper C."/>
            <person name="Guy L."/>
            <person name="Ettema T.J."/>
        </authorList>
    </citation>
    <scope>NUCLEOTIDE SEQUENCE</scope>
</reference>
<keyword evidence="5" id="KW-0997">Cell inner membrane</keyword>
<organism evidence="13">
    <name type="scientific">marine sediment metagenome</name>
    <dbReference type="NCBI Taxonomy" id="412755"/>
    <lineage>
        <taxon>unclassified sequences</taxon>
        <taxon>metagenomes</taxon>
        <taxon>ecological metagenomes</taxon>
    </lineage>
</organism>
<dbReference type="GO" id="GO:0098797">
    <property type="term" value="C:plasma membrane protein complex"/>
    <property type="evidence" value="ECO:0007669"/>
    <property type="project" value="TreeGrafter"/>
</dbReference>
<dbReference type="InterPro" id="IPR037682">
    <property type="entry name" value="TonB_C"/>
</dbReference>
<dbReference type="PANTHER" id="PTHR33446">
    <property type="entry name" value="PROTEIN TONB-RELATED"/>
    <property type="match status" value="1"/>
</dbReference>
<feature type="domain" description="TonB C-terminal" evidence="12">
    <location>
        <begin position="180"/>
        <end position="271"/>
    </location>
</feature>
<evidence type="ECO:0000256" key="8">
    <source>
        <dbReference type="ARBA" id="ARBA00022989"/>
    </source>
</evidence>
<dbReference type="SUPFAM" id="SSF74653">
    <property type="entry name" value="TolA/TonB C-terminal domain"/>
    <property type="match status" value="1"/>
</dbReference>
<dbReference type="Pfam" id="PF03544">
    <property type="entry name" value="TonB_C"/>
    <property type="match status" value="1"/>
</dbReference>
<dbReference type="PROSITE" id="PS52015">
    <property type="entry name" value="TONB_CTD"/>
    <property type="match status" value="1"/>
</dbReference>
<evidence type="ECO:0000256" key="4">
    <source>
        <dbReference type="ARBA" id="ARBA00022475"/>
    </source>
</evidence>
<keyword evidence="4" id="KW-1003">Cell membrane</keyword>
<dbReference type="EMBL" id="LAZR01000238">
    <property type="protein sequence ID" value="KKN80037.1"/>
    <property type="molecule type" value="Genomic_DNA"/>
</dbReference>
<keyword evidence="3" id="KW-0813">Transport</keyword>
<feature type="transmembrane region" description="Helical" evidence="11">
    <location>
        <begin position="12"/>
        <end position="32"/>
    </location>
</feature>
<keyword evidence="7" id="KW-0653">Protein transport</keyword>
<evidence type="ECO:0000256" key="6">
    <source>
        <dbReference type="ARBA" id="ARBA00022692"/>
    </source>
</evidence>
<dbReference type="Gene3D" id="3.30.1150.10">
    <property type="match status" value="1"/>
</dbReference>
<dbReference type="PANTHER" id="PTHR33446:SF2">
    <property type="entry name" value="PROTEIN TONB"/>
    <property type="match status" value="1"/>
</dbReference>
<feature type="compositionally biased region" description="Low complexity" evidence="10">
    <location>
        <begin position="140"/>
        <end position="169"/>
    </location>
</feature>
<comment type="caution">
    <text evidence="13">The sequence shown here is derived from an EMBL/GenBank/DDBJ whole genome shotgun (WGS) entry which is preliminary data.</text>
</comment>
<comment type="similarity">
    <text evidence="2">Belongs to the TonB family.</text>
</comment>
<dbReference type="GO" id="GO:0015031">
    <property type="term" value="P:protein transport"/>
    <property type="evidence" value="ECO:0007669"/>
    <property type="project" value="UniProtKB-KW"/>
</dbReference>
<feature type="region of interest" description="Disordered" evidence="10">
    <location>
        <begin position="116"/>
        <end position="170"/>
    </location>
</feature>
<dbReference type="NCBIfam" id="TIGR01352">
    <property type="entry name" value="tonB_Cterm"/>
    <property type="match status" value="1"/>
</dbReference>
<name>A0A0F9TYJ0_9ZZZZ</name>